<gene>
    <name evidence="1" type="ORF">Tcan_07051</name>
</gene>
<accession>A0A0B2VYN0</accession>
<dbReference type="EMBL" id="JPKZ01000592">
    <property type="protein sequence ID" value="KHN86544.1"/>
    <property type="molecule type" value="Genomic_DNA"/>
</dbReference>
<dbReference type="AlphaFoldDB" id="A0A0B2VYN0"/>
<organism evidence="1 2">
    <name type="scientific">Toxocara canis</name>
    <name type="common">Canine roundworm</name>
    <dbReference type="NCBI Taxonomy" id="6265"/>
    <lineage>
        <taxon>Eukaryota</taxon>
        <taxon>Metazoa</taxon>
        <taxon>Ecdysozoa</taxon>
        <taxon>Nematoda</taxon>
        <taxon>Chromadorea</taxon>
        <taxon>Rhabditida</taxon>
        <taxon>Spirurina</taxon>
        <taxon>Ascaridomorpha</taxon>
        <taxon>Ascaridoidea</taxon>
        <taxon>Toxocaridae</taxon>
        <taxon>Toxocara</taxon>
    </lineage>
</organism>
<evidence type="ECO:0000313" key="2">
    <source>
        <dbReference type="Proteomes" id="UP000031036"/>
    </source>
</evidence>
<sequence length="66" mass="7214">MFHQICWPLISGYHFPMAPLAPGSVPPSGAPSGIPYRGQPMAHPAQMAIPAHMLPEGSLRNPYWYS</sequence>
<comment type="caution">
    <text evidence="1">The sequence shown here is derived from an EMBL/GenBank/DDBJ whole genome shotgun (WGS) entry which is preliminary data.</text>
</comment>
<protein>
    <submittedName>
        <fullName evidence="1">Uncharacterized protein</fullName>
    </submittedName>
</protein>
<dbReference type="Proteomes" id="UP000031036">
    <property type="component" value="Unassembled WGS sequence"/>
</dbReference>
<proteinExistence type="predicted"/>
<keyword evidence="2" id="KW-1185">Reference proteome</keyword>
<reference evidence="1 2" key="1">
    <citation type="submission" date="2014-11" db="EMBL/GenBank/DDBJ databases">
        <title>Genetic blueprint of the zoonotic pathogen Toxocara canis.</title>
        <authorList>
            <person name="Zhu X.-Q."/>
            <person name="Korhonen P.K."/>
            <person name="Cai H."/>
            <person name="Young N.D."/>
            <person name="Nejsum P."/>
            <person name="von Samson-Himmelstjerna G."/>
            <person name="Boag P.R."/>
            <person name="Tan P."/>
            <person name="Li Q."/>
            <person name="Min J."/>
            <person name="Yang Y."/>
            <person name="Wang X."/>
            <person name="Fang X."/>
            <person name="Hall R.S."/>
            <person name="Hofmann A."/>
            <person name="Sternberg P.W."/>
            <person name="Jex A.R."/>
            <person name="Gasser R.B."/>
        </authorList>
    </citation>
    <scope>NUCLEOTIDE SEQUENCE [LARGE SCALE GENOMIC DNA]</scope>
    <source>
        <strain evidence="1">PN_DK_2014</strain>
    </source>
</reference>
<evidence type="ECO:0000313" key="1">
    <source>
        <dbReference type="EMBL" id="KHN86544.1"/>
    </source>
</evidence>
<name>A0A0B2VYN0_TOXCA</name>